<dbReference type="InterPro" id="IPR023796">
    <property type="entry name" value="Serpin_dom"/>
</dbReference>
<comment type="similarity">
    <text evidence="1 2">Belongs to the serpin family.</text>
</comment>
<organism evidence="4 5">
    <name type="scientific">Solanum tuberosum</name>
    <name type="common">Potato</name>
    <dbReference type="NCBI Taxonomy" id="4113"/>
    <lineage>
        <taxon>Eukaryota</taxon>
        <taxon>Viridiplantae</taxon>
        <taxon>Streptophyta</taxon>
        <taxon>Embryophyta</taxon>
        <taxon>Tracheophyta</taxon>
        <taxon>Spermatophyta</taxon>
        <taxon>Magnoliopsida</taxon>
        <taxon>eudicotyledons</taxon>
        <taxon>Gunneridae</taxon>
        <taxon>Pentapetalae</taxon>
        <taxon>asterids</taxon>
        <taxon>lamiids</taxon>
        <taxon>Solanales</taxon>
        <taxon>Solanaceae</taxon>
        <taxon>Solanoideae</taxon>
        <taxon>Solaneae</taxon>
        <taxon>Solanum</taxon>
    </lineage>
</organism>
<keyword evidence="5" id="KW-1185">Reference proteome</keyword>
<dbReference type="PANTHER" id="PTHR11461">
    <property type="entry name" value="SERINE PROTEASE INHIBITOR, SERPIN"/>
    <property type="match status" value="1"/>
</dbReference>
<dbReference type="Pfam" id="PF00079">
    <property type="entry name" value="Serpin"/>
    <property type="match status" value="1"/>
</dbReference>
<dbReference type="SMART" id="SM00093">
    <property type="entry name" value="SERPIN"/>
    <property type="match status" value="1"/>
</dbReference>
<gene>
    <name evidence="4" type="ORF">KY290_029681</name>
</gene>
<dbReference type="Gene3D" id="2.30.39.10">
    <property type="entry name" value="Alpha-1-antitrypsin, domain 1"/>
    <property type="match status" value="1"/>
</dbReference>
<dbReference type="PANTHER" id="PTHR11461:SF376">
    <property type="entry name" value="SERPIN-ZX-LIKE"/>
    <property type="match status" value="1"/>
</dbReference>
<dbReference type="PROSITE" id="PS00284">
    <property type="entry name" value="SERPIN"/>
    <property type="match status" value="1"/>
</dbReference>
<evidence type="ECO:0000313" key="4">
    <source>
        <dbReference type="EMBL" id="KAH0750449.1"/>
    </source>
</evidence>
<evidence type="ECO:0000313" key="5">
    <source>
        <dbReference type="Proteomes" id="UP000826656"/>
    </source>
</evidence>
<dbReference type="EMBL" id="JAIVGD010000019">
    <property type="protein sequence ID" value="KAH0750449.1"/>
    <property type="molecule type" value="Genomic_DNA"/>
</dbReference>
<protein>
    <recommendedName>
        <fullName evidence="3">Serpin domain-containing protein</fullName>
    </recommendedName>
</protein>
<dbReference type="SUPFAM" id="SSF56574">
    <property type="entry name" value="Serpins"/>
    <property type="match status" value="1"/>
</dbReference>
<name>A0ABQ7ULE9_SOLTU</name>
<dbReference type="InterPro" id="IPR042185">
    <property type="entry name" value="Serpin_sf_2"/>
</dbReference>
<evidence type="ECO:0000256" key="1">
    <source>
        <dbReference type="ARBA" id="ARBA00009500"/>
    </source>
</evidence>
<evidence type="ECO:0000256" key="2">
    <source>
        <dbReference type="RuleBase" id="RU000411"/>
    </source>
</evidence>
<dbReference type="InterPro" id="IPR042178">
    <property type="entry name" value="Serpin_sf_1"/>
</dbReference>
<evidence type="ECO:0000259" key="3">
    <source>
        <dbReference type="SMART" id="SM00093"/>
    </source>
</evidence>
<comment type="caution">
    <text evidence="4">The sequence shown here is derived from an EMBL/GenBank/DDBJ whole genome shotgun (WGS) entry which is preliminary data.</text>
</comment>
<dbReference type="InterPro" id="IPR036186">
    <property type="entry name" value="Serpin_sf"/>
</dbReference>
<reference evidence="4 5" key="1">
    <citation type="journal article" date="2021" name="bioRxiv">
        <title>Chromosome-scale and haplotype-resolved genome assembly of a tetraploid potato cultivar.</title>
        <authorList>
            <person name="Sun H."/>
            <person name="Jiao W.-B."/>
            <person name="Krause K."/>
            <person name="Campoy J.A."/>
            <person name="Goel M."/>
            <person name="Folz-Donahue K."/>
            <person name="Kukat C."/>
            <person name="Huettel B."/>
            <person name="Schneeberger K."/>
        </authorList>
    </citation>
    <scope>NUCLEOTIDE SEQUENCE [LARGE SCALE GENOMIC DNA]</scope>
    <source>
        <strain evidence="4">SolTubOtavaFocal</strain>
        <tissue evidence="4">Leaves</tissue>
    </source>
</reference>
<dbReference type="InterPro" id="IPR023795">
    <property type="entry name" value="Serpin_CS"/>
</dbReference>
<sequence>MDEVMMKKRKRKVTHTSSSQANIDMEQFVTNQTDVSFRLTKQVFSEEVKGDSNLVFSPLSIQIILGLIASGSNKPTKKQLLCFLKSKSIDELNSLYSHIVNNVFADGCPNGGPILSVANGAWIDQSTPFKPSFKEIVKKVYKATSKSVDFQNKPAKVVNKVNRWAKKNTNGLIEEILPHGAVDNMTRLILANALYFKGVWDEKFNASKTKKHKFHLVNGGSVRAPFMTSWKKQYIRVFKGFKVLLLPYKRGIDTHQKLSMYFILPDAHDGLPDLLDKITSKPGFLDHHIPSRKVSVGKFLIPKFKISFGFEASKVLKGLGLTLPFIDGLTEMVDADEPLAVSQVFHKSFIEVNEEGTEAAAVTAMTLLAGCSMMMVKEEIDFVADHPFLFLVKDETTGAVLFMGTLLNPLAV</sequence>
<feature type="domain" description="Serpin" evidence="3">
    <location>
        <begin position="37"/>
        <end position="409"/>
    </location>
</feature>
<accession>A0ABQ7ULE9</accession>
<dbReference type="InterPro" id="IPR000215">
    <property type="entry name" value="Serpin_fam"/>
</dbReference>
<proteinExistence type="inferred from homology"/>
<dbReference type="CDD" id="cd02043">
    <property type="entry name" value="serpinP_plants"/>
    <property type="match status" value="1"/>
</dbReference>
<dbReference type="Gene3D" id="3.30.497.10">
    <property type="entry name" value="Antithrombin, subunit I, domain 2"/>
    <property type="match status" value="1"/>
</dbReference>
<dbReference type="Proteomes" id="UP000826656">
    <property type="component" value="Unassembled WGS sequence"/>
</dbReference>